<feature type="compositionally biased region" description="Acidic residues" evidence="1">
    <location>
        <begin position="243"/>
        <end position="263"/>
    </location>
</feature>
<keyword evidence="3" id="KW-1185">Reference proteome</keyword>
<feature type="compositionally biased region" description="Low complexity" evidence="1">
    <location>
        <begin position="269"/>
        <end position="279"/>
    </location>
</feature>
<gene>
    <name evidence="2" type="ORF">NLJ89_g6406</name>
</gene>
<feature type="region of interest" description="Disordered" evidence="1">
    <location>
        <begin position="146"/>
        <end position="197"/>
    </location>
</feature>
<feature type="region of interest" description="Disordered" evidence="1">
    <location>
        <begin position="73"/>
        <end position="99"/>
    </location>
</feature>
<name>A0A9W8JZ81_9AGAR</name>
<dbReference type="AlphaFoldDB" id="A0A9W8JZ81"/>
<dbReference type="EMBL" id="JANKHO010000678">
    <property type="protein sequence ID" value="KAJ3507257.1"/>
    <property type="molecule type" value="Genomic_DNA"/>
</dbReference>
<reference evidence="2" key="1">
    <citation type="submission" date="2022-07" db="EMBL/GenBank/DDBJ databases">
        <title>Genome Sequence of Agrocybe chaxingu.</title>
        <authorList>
            <person name="Buettner E."/>
        </authorList>
    </citation>
    <scope>NUCLEOTIDE SEQUENCE</scope>
    <source>
        <strain evidence="2">MP-N11</strain>
    </source>
</reference>
<feature type="region of interest" description="Disordered" evidence="1">
    <location>
        <begin position="233"/>
        <end position="291"/>
    </location>
</feature>
<evidence type="ECO:0000256" key="1">
    <source>
        <dbReference type="SAM" id="MobiDB-lite"/>
    </source>
</evidence>
<evidence type="ECO:0000313" key="3">
    <source>
        <dbReference type="Proteomes" id="UP001148786"/>
    </source>
</evidence>
<organism evidence="2 3">
    <name type="scientific">Agrocybe chaxingu</name>
    <dbReference type="NCBI Taxonomy" id="84603"/>
    <lineage>
        <taxon>Eukaryota</taxon>
        <taxon>Fungi</taxon>
        <taxon>Dikarya</taxon>
        <taxon>Basidiomycota</taxon>
        <taxon>Agaricomycotina</taxon>
        <taxon>Agaricomycetes</taxon>
        <taxon>Agaricomycetidae</taxon>
        <taxon>Agaricales</taxon>
        <taxon>Agaricineae</taxon>
        <taxon>Strophariaceae</taxon>
        <taxon>Agrocybe</taxon>
    </lineage>
</organism>
<feature type="compositionally biased region" description="Polar residues" evidence="1">
    <location>
        <begin position="177"/>
        <end position="190"/>
    </location>
</feature>
<feature type="compositionally biased region" description="Polar residues" evidence="1">
    <location>
        <begin position="73"/>
        <end position="85"/>
    </location>
</feature>
<sequence>MPTAPVTAAQPVATTTHHSQPPPLPNLSTTMSCESANLFSLARSKLHNSFSAKEGCSLHRWVLLKNSIILSPSVPNSATSPTQDEVNPAYPVDDGEEDDDAVEVTGSVDSEAFVFPDAEKLASSSKDIKSEAQWLDSLLETLGDDDDDDDFRVDPDDHCNPNDISVLPADDDDFSLYSPTVSPMSSSDDLPSQPDYYSSPISVPYPVPYPPLIHAYHFDSPFDPLVSPVSSPYEDPLPYHDLDDIEDLPVPDAIEDTSDDESDAPTTPSLGRSSSSLSLVDAASVPLPQERSRLRHPIPRVYVDSDSYFYSFQLDPLPFPDQHLNSPYNHYQEC</sequence>
<comment type="caution">
    <text evidence="2">The sequence shown here is derived from an EMBL/GenBank/DDBJ whole genome shotgun (WGS) entry which is preliminary data.</text>
</comment>
<dbReference type="Proteomes" id="UP001148786">
    <property type="component" value="Unassembled WGS sequence"/>
</dbReference>
<evidence type="ECO:0000313" key="2">
    <source>
        <dbReference type="EMBL" id="KAJ3507257.1"/>
    </source>
</evidence>
<dbReference type="OrthoDB" id="3263748at2759"/>
<feature type="compositionally biased region" description="Low complexity" evidence="1">
    <location>
        <begin position="1"/>
        <end position="16"/>
    </location>
</feature>
<proteinExistence type="predicted"/>
<feature type="region of interest" description="Disordered" evidence="1">
    <location>
        <begin position="1"/>
        <end position="26"/>
    </location>
</feature>
<protein>
    <submittedName>
        <fullName evidence="2">Uncharacterized protein</fullName>
    </submittedName>
</protein>
<accession>A0A9W8JZ81</accession>